<gene>
    <name evidence="4" type="primary">LOC117230755</name>
</gene>
<dbReference type="AlphaFoldDB" id="A0A6J3JUA0"/>
<dbReference type="RefSeq" id="XP_033344392.1">
    <property type="nucleotide sequence ID" value="XM_033488501.1"/>
</dbReference>
<evidence type="ECO:0000313" key="4">
    <source>
        <dbReference type="RefSeq" id="XP_033344392.1"/>
    </source>
</evidence>
<accession>A0A6J3JUA0</accession>
<proteinExistence type="inferred from homology"/>
<evidence type="ECO:0000313" key="3">
    <source>
        <dbReference type="Proteomes" id="UP000504631"/>
    </source>
</evidence>
<dbReference type="PANTHER" id="PTHR31716:SF1">
    <property type="entry name" value="PROTEIN FMC1 HOMOLOG"/>
    <property type="match status" value="1"/>
</dbReference>
<dbReference type="GO" id="GO:0005739">
    <property type="term" value="C:mitochondrion"/>
    <property type="evidence" value="ECO:0007669"/>
    <property type="project" value="TreeGrafter"/>
</dbReference>
<reference evidence="4" key="1">
    <citation type="submission" date="2025-08" db="UniProtKB">
        <authorList>
            <consortium name="RefSeq"/>
        </authorList>
    </citation>
    <scope>IDENTIFICATION</scope>
    <source>
        <tissue evidence="4">Muscle</tissue>
    </source>
</reference>
<evidence type="ECO:0000256" key="1">
    <source>
        <dbReference type="ARBA" id="ARBA00009058"/>
    </source>
</evidence>
<comment type="similarity">
    <text evidence="1">Belongs to the FMC1 family.</text>
</comment>
<dbReference type="PANTHER" id="PTHR31716">
    <property type="entry name" value="PROTEIN FMC1 HOMOLOG"/>
    <property type="match status" value="1"/>
</dbReference>
<dbReference type="GeneID" id="117230755"/>
<organism evidence="3 4">
    <name type="scientific">Bombus vosnesenskii</name>
    <dbReference type="NCBI Taxonomy" id="207650"/>
    <lineage>
        <taxon>Eukaryota</taxon>
        <taxon>Metazoa</taxon>
        <taxon>Ecdysozoa</taxon>
        <taxon>Arthropoda</taxon>
        <taxon>Hexapoda</taxon>
        <taxon>Insecta</taxon>
        <taxon>Pterygota</taxon>
        <taxon>Neoptera</taxon>
        <taxon>Endopterygota</taxon>
        <taxon>Hymenoptera</taxon>
        <taxon>Apocrita</taxon>
        <taxon>Aculeata</taxon>
        <taxon>Apoidea</taxon>
        <taxon>Anthophila</taxon>
        <taxon>Apidae</taxon>
        <taxon>Bombus</taxon>
        <taxon>Pyrobombus</taxon>
    </lineage>
</organism>
<dbReference type="InterPro" id="IPR037667">
    <property type="entry name" value="FMC1_homologue"/>
</dbReference>
<protein>
    <recommendedName>
        <fullName evidence="2">Protein FMC1 homolog</fullName>
    </recommendedName>
</protein>
<evidence type="ECO:0000256" key="2">
    <source>
        <dbReference type="ARBA" id="ARBA00013846"/>
    </source>
</evidence>
<dbReference type="Proteomes" id="UP000504631">
    <property type="component" value="Unplaced"/>
</dbReference>
<name>A0A6J3JUA0_9HYME</name>
<keyword evidence="3" id="KW-1185">Reference proteome</keyword>
<sequence>MAISSYKIGEFFSGEFRLVTRRKKRVSRVRNICHTSTILTTNDDDDGNLNINYETLFGKLLEAEVEVTSKMKSNIKLLHTLIQEIRRTSSQQKSENNIMTQYILEQARSHRETSEVLCKAREELKNLAETYLCYLNSQRVCKEIQIRYAGKGERSIKETADLVGFKLPHDPK</sequence>